<dbReference type="GO" id="GO:0005814">
    <property type="term" value="C:centriole"/>
    <property type="evidence" value="ECO:0000318"/>
    <property type="project" value="GO_Central"/>
</dbReference>
<feature type="coiled-coil region" evidence="1">
    <location>
        <begin position="326"/>
        <end position="597"/>
    </location>
</feature>
<evidence type="ECO:0000313" key="3">
    <source>
        <dbReference type="EMBL" id="GAQ84338.1"/>
    </source>
</evidence>
<feature type="coiled-coil region" evidence="1">
    <location>
        <begin position="189"/>
        <end position="293"/>
    </location>
</feature>
<sequence>MAGSSEDAPAHKPSPPRSVVLVESDIGVPPSRRQSERQLLSSVLSETQEAQGEQIDALLQQMRFLEDQVQRLNAELAQYQAASPGGSLGLGRSPLASPPGGWPRPQPQSLADSDAVTPLMVAYDRRLRDQEEVIEERTARAEELSVQVDALVSENEHLLSEVQRCMHVIQSREAEGAPPGSDSDAMARLELLSRENDLLVDQQRELEAELSRAQGQLTTTTAENNRLQREVAQLLERSQSAAEELERGAKERGSRQEELRQLAEGYDAVIEQVARLKAEKGAAEETAADCRRRLEVAQARFHADVSALEAQTTTAQERARIAADALAAASRDVDAWRERCASSERELAATRREADEARRAAAALEVRLKEYKLKDETAFQNVKKARDEAEEARSERTRGEAKLARAEEAVISLTQRLEAQRTELSNKREADLASHAARAAQALSAAQSEARAAAAECADLHATLDRALRDKRSAAAEMEQLKARAVHLVPGRVEDVSKHAAQLAAATARAEEAEAGRDEALEKVASLSSAAQRSMNDWERERSALLAQAADLGRQLQRVEGELDEKLGVLQQLEMTVDELERTNRALSKGQAKVEKRARDEVQAVRLEKETQVRSLTIKLDDAVALYERFAREAEDVIASKDQLVNRWREEAQQIARSFEAASAEQREEIGRLMARVEDLTNRAQAGQSVIDGQEDEIKGLRQALQALKPAYEALERRVAELSAQLSLAAAREEQLLAARAELRGEVDQMAVARDRSERGRDAAARRCEELTWQLLEAQSAIEGVALSPLQVNLPHSFNDPDATRDAKHKGRRRSERTRGRSREALVT</sequence>
<dbReference type="AlphaFoldDB" id="A0A1Y1I8A6"/>
<dbReference type="SUPFAM" id="SSF57997">
    <property type="entry name" value="Tropomyosin"/>
    <property type="match status" value="1"/>
</dbReference>
<keyword evidence="1" id="KW-0175">Coiled coil</keyword>
<gene>
    <name evidence="3" type="ORF">KFL_001850130</name>
</gene>
<evidence type="ECO:0000256" key="1">
    <source>
        <dbReference type="SAM" id="Coils"/>
    </source>
</evidence>
<dbReference type="PANTHER" id="PTHR35970:SF1">
    <property type="entry name" value="SODIUM CHANNEL AND CLATHRIN LINKER 1"/>
    <property type="match status" value="1"/>
</dbReference>
<feature type="region of interest" description="Disordered" evidence="2">
    <location>
        <begin position="83"/>
        <end position="111"/>
    </location>
</feature>
<feature type="compositionally biased region" description="Pro residues" evidence="2">
    <location>
        <begin position="96"/>
        <end position="106"/>
    </location>
</feature>
<keyword evidence="4" id="KW-1185">Reference proteome</keyword>
<feature type="coiled-coil region" evidence="1">
    <location>
        <begin position="631"/>
        <end position="732"/>
    </location>
</feature>
<feature type="coiled-coil region" evidence="1">
    <location>
        <begin position="127"/>
        <end position="161"/>
    </location>
</feature>
<dbReference type="OMA" id="GLDMEHY"/>
<proteinExistence type="predicted"/>
<protein>
    <submittedName>
        <fullName evidence="3">Uncharacterized protein</fullName>
    </submittedName>
</protein>
<reference evidence="3 4" key="1">
    <citation type="journal article" date="2014" name="Nat. Commun.">
        <title>Klebsormidium flaccidum genome reveals primary factors for plant terrestrial adaptation.</title>
        <authorList>
            <person name="Hori K."/>
            <person name="Maruyama F."/>
            <person name="Fujisawa T."/>
            <person name="Togashi T."/>
            <person name="Yamamoto N."/>
            <person name="Seo M."/>
            <person name="Sato S."/>
            <person name="Yamada T."/>
            <person name="Mori H."/>
            <person name="Tajima N."/>
            <person name="Moriyama T."/>
            <person name="Ikeuchi M."/>
            <person name="Watanabe M."/>
            <person name="Wada H."/>
            <person name="Kobayashi K."/>
            <person name="Saito M."/>
            <person name="Masuda T."/>
            <person name="Sasaki-Sekimoto Y."/>
            <person name="Mashiguchi K."/>
            <person name="Awai K."/>
            <person name="Shimojima M."/>
            <person name="Masuda S."/>
            <person name="Iwai M."/>
            <person name="Nobusawa T."/>
            <person name="Narise T."/>
            <person name="Kondo S."/>
            <person name="Saito H."/>
            <person name="Sato R."/>
            <person name="Murakawa M."/>
            <person name="Ihara Y."/>
            <person name="Oshima-Yamada Y."/>
            <person name="Ohtaka K."/>
            <person name="Satoh M."/>
            <person name="Sonobe K."/>
            <person name="Ishii M."/>
            <person name="Ohtani R."/>
            <person name="Kanamori-Sato M."/>
            <person name="Honoki R."/>
            <person name="Miyazaki D."/>
            <person name="Mochizuki H."/>
            <person name="Umetsu J."/>
            <person name="Higashi K."/>
            <person name="Shibata D."/>
            <person name="Kamiya Y."/>
            <person name="Sato N."/>
            <person name="Nakamura Y."/>
            <person name="Tabata S."/>
            <person name="Ida S."/>
            <person name="Kurokawa K."/>
            <person name="Ohta H."/>
        </authorList>
    </citation>
    <scope>NUCLEOTIDE SEQUENCE [LARGE SCALE GENOMIC DNA]</scope>
    <source>
        <strain evidence="3 4">NIES-2285</strain>
    </source>
</reference>
<dbReference type="OrthoDB" id="551053at2759"/>
<name>A0A1Y1I8A6_KLENI</name>
<feature type="region of interest" description="Disordered" evidence="2">
    <location>
        <begin position="796"/>
        <end position="828"/>
    </location>
</feature>
<feature type="region of interest" description="Disordered" evidence="2">
    <location>
        <begin position="1"/>
        <end position="51"/>
    </location>
</feature>
<dbReference type="GO" id="GO:0060271">
    <property type="term" value="P:cilium assembly"/>
    <property type="evidence" value="ECO:0000318"/>
    <property type="project" value="GO_Central"/>
</dbReference>
<dbReference type="Proteomes" id="UP000054558">
    <property type="component" value="Unassembled WGS sequence"/>
</dbReference>
<dbReference type="InterPro" id="IPR038911">
    <property type="entry name" value="SCLT1"/>
</dbReference>
<feature type="compositionally biased region" description="Low complexity" evidence="2">
    <location>
        <begin position="83"/>
        <end position="95"/>
    </location>
</feature>
<evidence type="ECO:0000313" key="4">
    <source>
        <dbReference type="Proteomes" id="UP000054558"/>
    </source>
</evidence>
<feature type="compositionally biased region" description="Basic residues" evidence="2">
    <location>
        <begin position="807"/>
        <end position="816"/>
    </location>
</feature>
<dbReference type="PANTHER" id="PTHR35970">
    <property type="entry name" value="SODIUM CHANNEL AND CLATHRIN LINKER 1"/>
    <property type="match status" value="1"/>
</dbReference>
<dbReference type="STRING" id="105231.A0A1Y1I8A6"/>
<organism evidence="3 4">
    <name type="scientific">Klebsormidium nitens</name>
    <name type="common">Green alga</name>
    <name type="synonym">Ulothrix nitens</name>
    <dbReference type="NCBI Taxonomy" id="105231"/>
    <lineage>
        <taxon>Eukaryota</taxon>
        <taxon>Viridiplantae</taxon>
        <taxon>Streptophyta</taxon>
        <taxon>Klebsormidiophyceae</taxon>
        <taxon>Klebsormidiales</taxon>
        <taxon>Klebsormidiaceae</taxon>
        <taxon>Klebsormidium</taxon>
    </lineage>
</organism>
<feature type="compositionally biased region" description="Low complexity" evidence="2">
    <location>
        <begin position="37"/>
        <end position="46"/>
    </location>
</feature>
<dbReference type="EMBL" id="DF237134">
    <property type="protein sequence ID" value="GAQ84338.1"/>
    <property type="molecule type" value="Genomic_DNA"/>
</dbReference>
<feature type="compositionally biased region" description="Basic and acidic residues" evidence="2">
    <location>
        <begin position="817"/>
        <end position="828"/>
    </location>
</feature>
<evidence type="ECO:0000256" key="2">
    <source>
        <dbReference type="SAM" id="MobiDB-lite"/>
    </source>
</evidence>
<accession>A0A1Y1I8A6</accession>